<dbReference type="InterPro" id="IPR036661">
    <property type="entry name" value="Luciferase-like_sf"/>
</dbReference>
<dbReference type="Gene3D" id="3.20.20.30">
    <property type="entry name" value="Luciferase-like domain"/>
    <property type="match status" value="1"/>
</dbReference>
<dbReference type="EMBL" id="AZHX01001752">
    <property type="protein sequence ID" value="ETX00235.1"/>
    <property type="molecule type" value="Genomic_DNA"/>
</dbReference>
<dbReference type="Proteomes" id="UP000019140">
    <property type="component" value="Unassembled WGS sequence"/>
</dbReference>
<evidence type="ECO:0000313" key="2">
    <source>
        <dbReference type="EMBL" id="ETX00235.1"/>
    </source>
</evidence>
<reference evidence="2 3" key="1">
    <citation type="journal article" date="2014" name="Nature">
        <title>An environmental bacterial taxon with a large and distinct metabolic repertoire.</title>
        <authorList>
            <person name="Wilson M.C."/>
            <person name="Mori T."/>
            <person name="Ruckert C."/>
            <person name="Uria A.R."/>
            <person name="Helf M.J."/>
            <person name="Takada K."/>
            <person name="Gernert C."/>
            <person name="Steffens U.A."/>
            <person name="Heycke N."/>
            <person name="Schmitt S."/>
            <person name="Rinke C."/>
            <person name="Helfrich E.J."/>
            <person name="Brachmann A.O."/>
            <person name="Gurgui C."/>
            <person name="Wakimoto T."/>
            <person name="Kracht M."/>
            <person name="Crusemann M."/>
            <person name="Hentschel U."/>
            <person name="Abe I."/>
            <person name="Matsunaga S."/>
            <person name="Kalinowski J."/>
            <person name="Takeyama H."/>
            <person name="Piel J."/>
        </authorList>
    </citation>
    <scope>NUCLEOTIDE SEQUENCE [LARGE SCALE GENOMIC DNA]</scope>
    <source>
        <strain evidence="3">TSY2</strain>
    </source>
</reference>
<feature type="non-terminal residue" evidence="2">
    <location>
        <position position="1"/>
    </location>
</feature>
<feature type="domain" description="Luciferase-like" evidence="1">
    <location>
        <begin position="2"/>
        <end position="144"/>
    </location>
</feature>
<gene>
    <name evidence="2" type="ORF">ETSY2_39475</name>
</gene>
<proteinExistence type="predicted"/>
<comment type="caution">
    <text evidence="2">The sequence shown here is derived from an EMBL/GenBank/DDBJ whole genome shotgun (WGS) entry which is preliminary data.</text>
</comment>
<name>W4LQS3_9BACT</name>
<evidence type="ECO:0000313" key="3">
    <source>
        <dbReference type="Proteomes" id="UP000019140"/>
    </source>
</evidence>
<protein>
    <recommendedName>
        <fullName evidence="1">Luciferase-like domain-containing protein</fullName>
    </recommendedName>
</protein>
<accession>W4LQS3</accession>
<keyword evidence="3" id="KW-1185">Reference proteome</keyword>
<organism evidence="2 3">
    <name type="scientific">Candidatus Entotheonella gemina</name>
    <dbReference type="NCBI Taxonomy" id="1429439"/>
    <lineage>
        <taxon>Bacteria</taxon>
        <taxon>Pseudomonadati</taxon>
        <taxon>Nitrospinota/Tectimicrobiota group</taxon>
        <taxon>Candidatus Tectimicrobiota</taxon>
        <taxon>Candidatus Entotheonellia</taxon>
        <taxon>Candidatus Entotheonellales</taxon>
        <taxon>Candidatus Entotheonellaceae</taxon>
        <taxon>Candidatus Entotheonella</taxon>
    </lineage>
</organism>
<dbReference type="InterPro" id="IPR011251">
    <property type="entry name" value="Luciferase-like_dom"/>
</dbReference>
<dbReference type="Pfam" id="PF00296">
    <property type="entry name" value="Bac_luciferase"/>
    <property type="match status" value="1"/>
</dbReference>
<dbReference type="GO" id="GO:0016705">
    <property type="term" value="F:oxidoreductase activity, acting on paired donors, with incorporation or reduction of molecular oxygen"/>
    <property type="evidence" value="ECO:0007669"/>
    <property type="project" value="InterPro"/>
</dbReference>
<sequence length="178" mass="19454">VLLLVGFTPEIIQAVTECLDRGAKRSGRRAEDLEVIWAVRTATASTTAEARRQARPTAVHWGVLGWSNHWLQTAGPTLPAFDISSAVWDIYPDLSHAQDWDAAIEATAFVPDETIATLCDALGLIGTPDYCAERIIAMTNAGVNKLYIMPLQTFVGPQQEIAAFRNTVFPRLQAAGYQ</sequence>
<dbReference type="AlphaFoldDB" id="W4LQS3"/>
<dbReference type="SUPFAM" id="SSF51679">
    <property type="entry name" value="Bacterial luciferase-like"/>
    <property type="match status" value="1"/>
</dbReference>
<dbReference type="HOGENOM" id="CLU_1513617_0_0_7"/>
<evidence type="ECO:0000259" key="1">
    <source>
        <dbReference type="Pfam" id="PF00296"/>
    </source>
</evidence>